<evidence type="ECO:0000313" key="2">
    <source>
        <dbReference type="Proteomes" id="UP000079169"/>
    </source>
</evidence>
<feature type="non-terminal residue" evidence="3">
    <location>
        <position position="311"/>
    </location>
</feature>
<dbReference type="InterPro" id="IPR057836">
    <property type="entry name" value="EF-hand_SWAP70_N"/>
</dbReference>
<keyword evidence="2" id="KW-1185">Reference proteome</keyword>
<dbReference type="KEGG" id="dci:103518593"/>
<evidence type="ECO:0000313" key="3">
    <source>
        <dbReference type="RefSeq" id="XP_026686152.1"/>
    </source>
</evidence>
<dbReference type="Proteomes" id="UP000079169">
    <property type="component" value="Unplaced"/>
</dbReference>
<evidence type="ECO:0000259" key="1">
    <source>
        <dbReference type="Pfam" id="PF25530"/>
    </source>
</evidence>
<reference evidence="3" key="1">
    <citation type="submission" date="2025-08" db="UniProtKB">
        <authorList>
            <consortium name="RefSeq"/>
        </authorList>
    </citation>
    <scope>IDENTIFICATION</scope>
</reference>
<gene>
    <name evidence="3" type="primary">LOC103518593</name>
</gene>
<accession>A0A3Q0JCB3</accession>
<dbReference type="RefSeq" id="XP_026686152.1">
    <property type="nucleotide sequence ID" value="XM_026830351.1"/>
</dbReference>
<dbReference type="GeneID" id="103518593"/>
<dbReference type="STRING" id="121845.A0A3Q0JCB3"/>
<protein>
    <submittedName>
        <fullName evidence="3">Uncharacterized protein LOC103518593</fullName>
    </submittedName>
</protein>
<proteinExistence type="predicted"/>
<dbReference type="PaxDb" id="121845-A0A3Q0JCB3"/>
<organism evidence="2 3">
    <name type="scientific">Diaphorina citri</name>
    <name type="common">Asian citrus psyllid</name>
    <dbReference type="NCBI Taxonomy" id="121845"/>
    <lineage>
        <taxon>Eukaryota</taxon>
        <taxon>Metazoa</taxon>
        <taxon>Ecdysozoa</taxon>
        <taxon>Arthropoda</taxon>
        <taxon>Hexapoda</taxon>
        <taxon>Insecta</taxon>
        <taxon>Pterygota</taxon>
        <taxon>Neoptera</taxon>
        <taxon>Paraneoptera</taxon>
        <taxon>Hemiptera</taxon>
        <taxon>Sternorrhyncha</taxon>
        <taxon>Psylloidea</taxon>
        <taxon>Psyllidae</taxon>
        <taxon>Diaphorininae</taxon>
        <taxon>Diaphorina</taxon>
    </lineage>
</organism>
<dbReference type="Pfam" id="PF25530">
    <property type="entry name" value="EF-hand_SWAP70_N"/>
    <property type="match status" value="1"/>
</dbReference>
<name>A0A3Q0JCB3_DIACI</name>
<feature type="domain" description="SWAP70 N-terminal EF-hand" evidence="1">
    <location>
        <begin position="28"/>
        <end position="85"/>
    </location>
</feature>
<dbReference type="AlphaFoldDB" id="A0A3Q0JCB3"/>
<sequence length="311" mass="34655">MVHSDIFSKKLKKFGLSQSFLVVLHTSEVLTANIGTILDLYGVEKGLEHFRSTLDLNFHHFKYYLLKEVFSSVPDIHSFAELRAYEGKIDEICWLICKKHYLESRGDKSAANAAILPDTCVYQLFRVFCLLADLIPDSENGDVVQVVLHTSEVGLITSQILSSLGSEWDQPTFDQITTNIPGFKFSTFLTLLESRFLSHVDRAGLVEAVTGLSQTFIEDVIKKVSPALGNSGVAWSKVKCKACTTSQILSSLGSEWDQPTFDQITTNIPGFKFSTFLTLLESRFLSHVDRAGLVEAVTGLSQTFIEDVIKK</sequence>